<evidence type="ECO:0000313" key="5">
    <source>
        <dbReference type="EMBL" id="ARP98498.1"/>
    </source>
</evidence>
<organism evidence="5 6">
    <name type="scientific">Pseudorhodoplanes sinuspersici</name>
    <dbReference type="NCBI Taxonomy" id="1235591"/>
    <lineage>
        <taxon>Bacteria</taxon>
        <taxon>Pseudomonadati</taxon>
        <taxon>Pseudomonadota</taxon>
        <taxon>Alphaproteobacteria</taxon>
        <taxon>Hyphomicrobiales</taxon>
        <taxon>Pseudorhodoplanes</taxon>
    </lineage>
</organism>
<dbReference type="SUPFAM" id="SSF46689">
    <property type="entry name" value="Homeodomain-like"/>
    <property type="match status" value="1"/>
</dbReference>
<dbReference type="Pfam" id="PF00440">
    <property type="entry name" value="TetR_N"/>
    <property type="match status" value="1"/>
</dbReference>
<evidence type="ECO:0000259" key="4">
    <source>
        <dbReference type="PROSITE" id="PS50977"/>
    </source>
</evidence>
<dbReference type="InterPro" id="IPR009057">
    <property type="entry name" value="Homeodomain-like_sf"/>
</dbReference>
<dbReference type="KEGG" id="psin:CAK95_04905"/>
<protein>
    <recommendedName>
        <fullName evidence="4">HTH tetR-type domain-containing protein</fullName>
    </recommendedName>
</protein>
<dbReference type="PROSITE" id="PS50977">
    <property type="entry name" value="HTH_TETR_2"/>
    <property type="match status" value="1"/>
</dbReference>
<dbReference type="AlphaFoldDB" id="A0A1W6ZM72"/>
<dbReference type="EMBL" id="CP021112">
    <property type="protein sequence ID" value="ARP98498.1"/>
    <property type="molecule type" value="Genomic_DNA"/>
</dbReference>
<dbReference type="InterPro" id="IPR041474">
    <property type="entry name" value="NicS_C"/>
</dbReference>
<feature type="domain" description="HTH tetR-type" evidence="4">
    <location>
        <begin position="62"/>
        <end position="122"/>
    </location>
</feature>
<keyword evidence="6" id="KW-1185">Reference proteome</keyword>
<reference evidence="5 6" key="1">
    <citation type="submission" date="2017-05" db="EMBL/GenBank/DDBJ databases">
        <title>Full genome sequence of Pseudorhodoplanes sinuspersici.</title>
        <authorList>
            <person name="Dastgheib S.M.M."/>
            <person name="Shavandi M."/>
            <person name="Tirandaz H."/>
        </authorList>
    </citation>
    <scope>NUCLEOTIDE SEQUENCE [LARGE SCALE GENOMIC DNA]</scope>
    <source>
        <strain evidence="5 6">RIPI110</strain>
    </source>
</reference>
<dbReference type="GO" id="GO:0003677">
    <property type="term" value="F:DNA binding"/>
    <property type="evidence" value="ECO:0007669"/>
    <property type="project" value="UniProtKB-UniRule"/>
</dbReference>
<evidence type="ECO:0000256" key="1">
    <source>
        <dbReference type="ARBA" id="ARBA00023125"/>
    </source>
</evidence>
<dbReference type="InterPro" id="IPR036271">
    <property type="entry name" value="Tet_transcr_reg_TetR-rel_C_sf"/>
</dbReference>
<dbReference type="Proteomes" id="UP000194137">
    <property type="component" value="Chromosome"/>
</dbReference>
<keyword evidence="1 2" id="KW-0238">DNA-binding</keyword>
<feature type="compositionally biased region" description="Basic and acidic residues" evidence="3">
    <location>
        <begin position="1"/>
        <end position="17"/>
    </location>
</feature>
<dbReference type="Pfam" id="PF17938">
    <property type="entry name" value="TetR_C_29"/>
    <property type="match status" value="1"/>
</dbReference>
<feature type="compositionally biased region" description="Polar residues" evidence="3">
    <location>
        <begin position="43"/>
        <end position="52"/>
    </location>
</feature>
<dbReference type="SUPFAM" id="SSF48498">
    <property type="entry name" value="Tetracyclin repressor-like, C-terminal domain"/>
    <property type="match status" value="1"/>
</dbReference>
<accession>A0A1W6ZM72</accession>
<dbReference type="InterPro" id="IPR001647">
    <property type="entry name" value="HTH_TetR"/>
</dbReference>
<feature type="DNA-binding region" description="H-T-H motif" evidence="2">
    <location>
        <begin position="85"/>
        <end position="104"/>
    </location>
</feature>
<name>A0A1W6ZM72_9HYPH</name>
<dbReference type="InterPro" id="IPR050109">
    <property type="entry name" value="HTH-type_TetR-like_transc_reg"/>
</dbReference>
<dbReference type="PANTHER" id="PTHR30328">
    <property type="entry name" value="TRANSCRIPTIONAL REPRESSOR"/>
    <property type="match status" value="1"/>
</dbReference>
<gene>
    <name evidence="5" type="ORF">CAK95_04905</name>
</gene>
<dbReference type="Gene3D" id="1.10.357.10">
    <property type="entry name" value="Tetracycline Repressor, domain 2"/>
    <property type="match status" value="1"/>
</dbReference>
<proteinExistence type="predicted"/>
<feature type="region of interest" description="Disordered" evidence="3">
    <location>
        <begin position="1"/>
        <end position="63"/>
    </location>
</feature>
<evidence type="ECO:0000313" key="6">
    <source>
        <dbReference type="Proteomes" id="UP000194137"/>
    </source>
</evidence>
<dbReference type="PANTHER" id="PTHR30328:SF54">
    <property type="entry name" value="HTH-TYPE TRANSCRIPTIONAL REPRESSOR SCO4008"/>
    <property type="match status" value="1"/>
</dbReference>
<dbReference type="STRING" id="1235591.CAK95_04905"/>
<sequence length="264" mass="29587">MKSVNSEDKALSVRDKNAVPAMGTGHIRKAVTLPTAPRPRSVLQRNGNASAKQSERRPRDAAATSDRILEAAISEFAEHGYAGARIDAIAQRADANMRMLYHYFGSKNDLYLCVLEKVFERIRLKEQKLNLKSLAPLPAMMKLFDFTYEHFASNPLFIRILINENLLGGRHLSRSVRVSSLSSPLLVAMKEALRRGEAEGVFRRGIDPLQLYVSMVAMSYFHISNGPTLSHLFSANLSAGRWRNERRRHASEMLKAYLTSGLTS</sequence>
<evidence type="ECO:0000256" key="3">
    <source>
        <dbReference type="SAM" id="MobiDB-lite"/>
    </source>
</evidence>
<evidence type="ECO:0000256" key="2">
    <source>
        <dbReference type="PROSITE-ProRule" id="PRU00335"/>
    </source>
</evidence>
<dbReference type="PRINTS" id="PR00455">
    <property type="entry name" value="HTHTETR"/>
</dbReference>